<dbReference type="SUPFAM" id="SSF56349">
    <property type="entry name" value="DNA breaking-rejoining enzymes"/>
    <property type="match status" value="1"/>
</dbReference>
<dbReference type="PROSITE" id="PS51900">
    <property type="entry name" value="CB"/>
    <property type="match status" value="1"/>
</dbReference>
<evidence type="ECO:0000259" key="4">
    <source>
        <dbReference type="PROSITE" id="PS51900"/>
    </source>
</evidence>
<keyword evidence="1" id="KW-0238">DNA-binding</keyword>
<evidence type="ECO:0000259" key="3">
    <source>
        <dbReference type="PROSITE" id="PS51898"/>
    </source>
</evidence>
<dbReference type="Gene3D" id="1.10.150.130">
    <property type="match status" value="1"/>
</dbReference>
<dbReference type="GO" id="GO:0006310">
    <property type="term" value="P:DNA recombination"/>
    <property type="evidence" value="ECO:0007669"/>
    <property type="project" value="UniProtKB-KW"/>
</dbReference>
<evidence type="ECO:0000256" key="2">
    <source>
        <dbReference type="ARBA" id="ARBA00023172"/>
    </source>
</evidence>
<name>X0U704_9ZZZZ</name>
<organism evidence="5">
    <name type="scientific">marine sediment metagenome</name>
    <dbReference type="NCBI Taxonomy" id="412755"/>
    <lineage>
        <taxon>unclassified sequences</taxon>
        <taxon>metagenomes</taxon>
        <taxon>ecological metagenomes</taxon>
    </lineage>
</organism>
<dbReference type="PANTHER" id="PTHR30349">
    <property type="entry name" value="PHAGE INTEGRASE-RELATED"/>
    <property type="match status" value="1"/>
</dbReference>
<proteinExistence type="predicted"/>
<dbReference type="InterPro" id="IPR044068">
    <property type="entry name" value="CB"/>
</dbReference>
<protein>
    <recommendedName>
        <fullName evidence="6">Tyr recombinase domain-containing protein</fullName>
    </recommendedName>
</protein>
<keyword evidence="2" id="KW-0233">DNA recombination</keyword>
<dbReference type="EMBL" id="BARS01029170">
    <property type="protein sequence ID" value="GAG01544.1"/>
    <property type="molecule type" value="Genomic_DNA"/>
</dbReference>
<dbReference type="Gene3D" id="1.10.443.10">
    <property type="entry name" value="Intergrase catalytic core"/>
    <property type="match status" value="1"/>
</dbReference>
<dbReference type="GO" id="GO:0015074">
    <property type="term" value="P:DNA integration"/>
    <property type="evidence" value="ECO:0007669"/>
    <property type="project" value="InterPro"/>
</dbReference>
<dbReference type="Pfam" id="PF00589">
    <property type="entry name" value="Phage_integrase"/>
    <property type="match status" value="1"/>
</dbReference>
<sequence>LSHSPIEQEITAFLIDRQARGLSPSTIEYYREKLATFRAYCIAQGVSSLYAVTARLMRSFLLALFETHNPGGVHGHYRAVRAFLNWWEMEVEPAGWANPMRKVRAPKVRQEPLPPVVLEDLRAMLRTCERKTFAGDRDRALLMLDTGVRRAEMCALNIEDLNLVTGTILIRRGKGGGSRTTFVGAKTRRALVAYLRHRPGVENREPLWVTVRGTRLSYAGLGEIVRRRAKRAGVRVPSLHAFRRAFALSCLRNGMDIFALQRLL</sequence>
<dbReference type="InterPro" id="IPR002104">
    <property type="entry name" value="Integrase_catalytic"/>
</dbReference>
<feature type="non-terminal residue" evidence="5">
    <location>
        <position position="264"/>
    </location>
</feature>
<dbReference type="PANTHER" id="PTHR30349:SF41">
    <property type="entry name" value="INTEGRASE_RECOMBINASE PROTEIN MJ0367-RELATED"/>
    <property type="match status" value="1"/>
</dbReference>
<dbReference type="InterPro" id="IPR013762">
    <property type="entry name" value="Integrase-like_cat_sf"/>
</dbReference>
<dbReference type="InterPro" id="IPR010998">
    <property type="entry name" value="Integrase_recombinase_N"/>
</dbReference>
<feature type="domain" description="Core-binding (CB)" evidence="4">
    <location>
        <begin position="1"/>
        <end position="88"/>
    </location>
</feature>
<accession>X0U704</accession>
<gene>
    <name evidence="5" type="ORF">S01H1_45623</name>
</gene>
<dbReference type="PROSITE" id="PS51898">
    <property type="entry name" value="TYR_RECOMBINASE"/>
    <property type="match status" value="1"/>
</dbReference>
<dbReference type="InterPro" id="IPR050090">
    <property type="entry name" value="Tyrosine_recombinase_XerCD"/>
</dbReference>
<evidence type="ECO:0000313" key="5">
    <source>
        <dbReference type="EMBL" id="GAG01544.1"/>
    </source>
</evidence>
<dbReference type="InterPro" id="IPR011010">
    <property type="entry name" value="DNA_brk_join_enz"/>
</dbReference>
<feature type="non-terminal residue" evidence="5">
    <location>
        <position position="1"/>
    </location>
</feature>
<comment type="caution">
    <text evidence="5">The sequence shown here is derived from an EMBL/GenBank/DDBJ whole genome shotgun (WGS) entry which is preliminary data.</text>
</comment>
<evidence type="ECO:0000256" key="1">
    <source>
        <dbReference type="ARBA" id="ARBA00023125"/>
    </source>
</evidence>
<evidence type="ECO:0008006" key="6">
    <source>
        <dbReference type="Google" id="ProtNLM"/>
    </source>
</evidence>
<dbReference type="GO" id="GO:0003677">
    <property type="term" value="F:DNA binding"/>
    <property type="evidence" value="ECO:0007669"/>
    <property type="project" value="UniProtKB-KW"/>
</dbReference>
<dbReference type="AlphaFoldDB" id="X0U704"/>
<reference evidence="5" key="1">
    <citation type="journal article" date="2014" name="Front. Microbiol.">
        <title>High frequency of phylogenetically diverse reductive dehalogenase-homologous genes in deep subseafloor sedimentary metagenomes.</title>
        <authorList>
            <person name="Kawai M."/>
            <person name="Futagami T."/>
            <person name="Toyoda A."/>
            <person name="Takaki Y."/>
            <person name="Nishi S."/>
            <person name="Hori S."/>
            <person name="Arai W."/>
            <person name="Tsubouchi T."/>
            <person name="Morono Y."/>
            <person name="Uchiyama I."/>
            <person name="Ito T."/>
            <person name="Fujiyama A."/>
            <person name="Inagaki F."/>
            <person name="Takami H."/>
        </authorList>
    </citation>
    <scope>NUCLEOTIDE SEQUENCE</scope>
    <source>
        <strain evidence="5">Expedition CK06-06</strain>
    </source>
</reference>
<feature type="domain" description="Tyr recombinase" evidence="3">
    <location>
        <begin position="111"/>
        <end position="264"/>
    </location>
</feature>